<dbReference type="InterPro" id="IPR000944">
    <property type="entry name" value="Tscrpt_reg_Rrf2"/>
</dbReference>
<evidence type="ECO:0000313" key="2">
    <source>
        <dbReference type="EMBL" id="CAA6822877.1"/>
    </source>
</evidence>
<dbReference type="Pfam" id="PF02082">
    <property type="entry name" value="Rrf2"/>
    <property type="match status" value="1"/>
</dbReference>
<dbReference type="GO" id="GO:0003700">
    <property type="term" value="F:DNA-binding transcription factor activity"/>
    <property type="evidence" value="ECO:0007669"/>
    <property type="project" value="TreeGrafter"/>
</dbReference>
<reference evidence="2" key="1">
    <citation type="submission" date="2020-01" db="EMBL/GenBank/DDBJ databases">
        <authorList>
            <person name="Meier V. D."/>
            <person name="Meier V D."/>
        </authorList>
    </citation>
    <scope>NUCLEOTIDE SEQUENCE</scope>
    <source>
        <strain evidence="2">HLG_WM_MAG_06</strain>
    </source>
</reference>
<dbReference type="Gene3D" id="1.10.10.10">
    <property type="entry name" value="Winged helix-like DNA-binding domain superfamily/Winged helix DNA-binding domain"/>
    <property type="match status" value="1"/>
</dbReference>
<keyword evidence="1" id="KW-0238">DNA-binding</keyword>
<gene>
    <name evidence="2" type="ORF">HELGO_WM27072</name>
</gene>
<dbReference type="SUPFAM" id="SSF46785">
    <property type="entry name" value="Winged helix' DNA-binding domain"/>
    <property type="match status" value="1"/>
</dbReference>
<dbReference type="InterPro" id="IPR036388">
    <property type="entry name" value="WH-like_DNA-bd_sf"/>
</dbReference>
<organism evidence="2">
    <name type="scientific">uncultured Sulfurovum sp</name>
    <dbReference type="NCBI Taxonomy" id="269237"/>
    <lineage>
        <taxon>Bacteria</taxon>
        <taxon>Pseudomonadati</taxon>
        <taxon>Campylobacterota</taxon>
        <taxon>Epsilonproteobacteria</taxon>
        <taxon>Campylobacterales</taxon>
        <taxon>Sulfurovaceae</taxon>
        <taxon>Sulfurovum</taxon>
        <taxon>environmental samples</taxon>
    </lineage>
</organism>
<dbReference type="GO" id="GO:0005829">
    <property type="term" value="C:cytosol"/>
    <property type="evidence" value="ECO:0007669"/>
    <property type="project" value="TreeGrafter"/>
</dbReference>
<dbReference type="PROSITE" id="PS51197">
    <property type="entry name" value="HTH_RRF2_2"/>
    <property type="match status" value="1"/>
</dbReference>
<dbReference type="InterPro" id="IPR036390">
    <property type="entry name" value="WH_DNA-bd_sf"/>
</dbReference>
<dbReference type="PANTHER" id="PTHR33221:SF5">
    <property type="entry name" value="HTH-TYPE TRANSCRIPTIONAL REGULATOR ISCR"/>
    <property type="match status" value="1"/>
</dbReference>
<evidence type="ECO:0000256" key="1">
    <source>
        <dbReference type="ARBA" id="ARBA00023125"/>
    </source>
</evidence>
<proteinExistence type="predicted"/>
<evidence type="ECO:0008006" key="3">
    <source>
        <dbReference type="Google" id="ProtNLM"/>
    </source>
</evidence>
<dbReference type="EMBL" id="CACVAP010000105">
    <property type="protein sequence ID" value="CAA6822877.1"/>
    <property type="molecule type" value="Genomic_DNA"/>
</dbReference>
<accession>A0A6S6TXK2</accession>
<sequence length="137" mass="15473">MIGISTKTIYAVAAIHQLGLLEENERLNIKALALRANAPEKFLGQILLELKKVHILQSTKGANGGYALNKTLYEISLKDIIATLETNAFEDICQIDSPTLKLFWEDKQKELVNVFDTPLSQLTIYQEKANQCFNYMI</sequence>
<name>A0A6S6TXK2_9BACT</name>
<dbReference type="GO" id="GO:0003677">
    <property type="term" value="F:DNA binding"/>
    <property type="evidence" value="ECO:0007669"/>
    <property type="project" value="UniProtKB-KW"/>
</dbReference>
<protein>
    <recommendedName>
        <fullName evidence="3">Rrf2 family transcriptional regulator</fullName>
    </recommendedName>
</protein>
<dbReference type="AlphaFoldDB" id="A0A6S6TXK2"/>
<dbReference type="PANTHER" id="PTHR33221">
    <property type="entry name" value="WINGED HELIX-TURN-HELIX TRANSCRIPTIONAL REGULATOR, RRF2 FAMILY"/>
    <property type="match status" value="1"/>
</dbReference>